<dbReference type="CDD" id="cd01335">
    <property type="entry name" value="Radical_SAM"/>
    <property type="match status" value="1"/>
</dbReference>
<dbReference type="AlphaFoldDB" id="A0A345D8C0"/>
<feature type="domain" description="B12-binding" evidence="7">
    <location>
        <begin position="39"/>
        <end position="171"/>
    </location>
</feature>
<dbReference type="InterPro" id="IPR058240">
    <property type="entry name" value="rSAM_sf"/>
</dbReference>
<dbReference type="InterPro" id="IPR025288">
    <property type="entry name" value="DUF4080"/>
</dbReference>
<dbReference type="InterPro" id="IPR007197">
    <property type="entry name" value="rSAM"/>
</dbReference>
<dbReference type="Pfam" id="PF02310">
    <property type="entry name" value="B12-binding"/>
    <property type="match status" value="1"/>
</dbReference>
<dbReference type="PROSITE" id="PS51918">
    <property type="entry name" value="RADICAL_SAM"/>
    <property type="match status" value="1"/>
</dbReference>
<gene>
    <name evidence="9" type="primary">hpnR</name>
    <name evidence="9" type="ORF">DTO96_100317</name>
</gene>
<dbReference type="GO" id="GO:0051536">
    <property type="term" value="F:iron-sulfur cluster binding"/>
    <property type="evidence" value="ECO:0007669"/>
    <property type="project" value="UniProtKB-KW"/>
</dbReference>
<keyword evidence="9" id="KW-0808">Transferase</keyword>
<dbReference type="PANTHER" id="PTHR43409">
    <property type="entry name" value="ANAEROBIC MAGNESIUM-PROTOPORPHYRIN IX MONOMETHYL ESTER CYCLASE-RELATED"/>
    <property type="match status" value="1"/>
</dbReference>
<keyword evidence="3" id="KW-0949">S-adenosyl-L-methionine</keyword>
<dbReference type="GO" id="GO:0032259">
    <property type="term" value="P:methylation"/>
    <property type="evidence" value="ECO:0007669"/>
    <property type="project" value="UniProtKB-KW"/>
</dbReference>
<dbReference type="Gene3D" id="3.40.50.280">
    <property type="entry name" value="Cobalamin-binding domain"/>
    <property type="match status" value="1"/>
</dbReference>
<sequence length="545" mass="62146">MKINARLKWALSIIINNGHSSHRWIGWVVDVFDIKYNVGMITLSTLNARFSHASLGLRYLLANLREHAAYTRLAEYTIKSPINAMVADLLSDSPRIIGFGVYIWNVNETLALIKALKIAAPELIIVVGGPEVSYEVEQQEITQVADYVVTGWGEITLLKLFDALIHGPKPLMKVHVGVQAKLDDLVMPYHLYTDDDLKHRNIYVEASRGCPFKCEFCLSSLDKTAWGFELDPFLVEMDKLYARGARTFKFVDRTFNLKPETGRRILDFFLGKINAAPDDPLFAHFEVIPDHLPDMLKDAISAFPAGSLQFELGIQTLNTTVQKHISRKTNLDKAYDNITWLRDHSQAHLHVDLIAGLPSETMVSFAEGFDRLYSWRAHEIQLGILKRLRGTPIIRHTEPFQMLYSDTTPYEIISNKDVSKEELDEFKHFAKYWDGIANSGRFTQTLPLILADSPYQRFHSLSQYLHNTWQRSHSIPLETLFTEVANWLMAHGEVSSHERMRDAVTDDYVNSGSQGKLPWMKRGLTIETKQHTDAALARQARHQTA</sequence>
<evidence type="ECO:0000256" key="2">
    <source>
        <dbReference type="ARBA" id="ARBA00022490"/>
    </source>
</evidence>
<dbReference type="InterPro" id="IPR006158">
    <property type="entry name" value="Cobalamin-bd"/>
</dbReference>
<accession>A0A345D8C0</accession>
<dbReference type="InterPro" id="IPR023404">
    <property type="entry name" value="rSAM_horseshoe"/>
</dbReference>
<proteinExistence type="predicted"/>
<evidence type="ECO:0000256" key="4">
    <source>
        <dbReference type="ARBA" id="ARBA00022723"/>
    </source>
</evidence>
<keyword evidence="9" id="KW-0489">Methyltransferase</keyword>
<dbReference type="PROSITE" id="PS51332">
    <property type="entry name" value="B12_BINDING"/>
    <property type="match status" value="1"/>
</dbReference>
<dbReference type="GO" id="GO:0008168">
    <property type="term" value="F:methyltransferase activity"/>
    <property type="evidence" value="ECO:0007669"/>
    <property type="project" value="UniProtKB-KW"/>
</dbReference>
<dbReference type="RefSeq" id="WP_225972531.1">
    <property type="nucleotide sequence ID" value="NZ_CP031124.1"/>
</dbReference>
<dbReference type="SUPFAM" id="SSF102114">
    <property type="entry name" value="Radical SAM enzymes"/>
    <property type="match status" value="1"/>
</dbReference>
<dbReference type="EMBL" id="CP031124">
    <property type="protein sequence ID" value="AXF84608.1"/>
    <property type="molecule type" value="Genomic_DNA"/>
</dbReference>
<organism evidence="9 10">
    <name type="scientific">Ephemeroptericola cinctiostellae</name>
    <dbReference type="NCBI Taxonomy" id="2268024"/>
    <lineage>
        <taxon>Bacteria</taxon>
        <taxon>Pseudomonadati</taxon>
        <taxon>Pseudomonadota</taxon>
        <taxon>Betaproteobacteria</taxon>
        <taxon>Burkholderiales</taxon>
        <taxon>Burkholderiaceae</taxon>
        <taxon>Ephemeroptericola</taxon>
    </lineage>
</organism>
<dbReference type="PANTHER" id="PTHR43409:SF16">
    <property type="entry name" value="SLR0320 PROTEIN"/>
    <property type="match status" value="1"/>
</dbReference>
<dbReference type="InterPro" id="IPR051198">
    <property type="entry name" value="BchE-like"/>
</dbReference>
<dbReference type="GO" id="GO:0005829">
    <property type="term" value="C:cytosol"/>
    <property type="evidence" value="ECO:0007669"/>
    <property type="project" value="TreeGrafter"/>
</dbReference>
<name>A0A345D8C0_9BURK</name>
<evidence type="ECO:0000256" key="6">
    <source>
        <dbReference type="ARBA" id="ARBA00023014"/>
    </source>
</evidence>
<keyword evidence="10" id="KW-1185">Reference proteome</keyword>
<evidence type="ECO:0000256" key="5">
    <source>
        <dbReference type="ARBA" id="ARBA00023004"/>
    </source>
</evidence>
<evidence type="ECO:0000313" key="9">
    <source>
        <dbReference type="EMBL" id="AXF84608.1"/>
    </source>
</evidence>
<dbReference type="Pfam" id="PF04055">
    <property type="entry name" value="Radical_SAM"/>
    <property type="match status" value="1"/>
</dbReference>
<evidence type="ECO:0000259" key="8">
    <source>
        <dbReference type="PROSITE" id="PS51918"/>
    </source>
</evidence>
<dbReference type="Pfam" id="PF13311">
    <property type="entry name" value="DUF4080"/>
    <property type="match status" value="1"/>
</dbReference>
<dbReference type="SFLD" id="SFLDS00029">
    <property type="entry name" value="Radical_SAM"/>
    <property type="match status" value="1"/>
</dbReference>
<keyword evidence="6" id="KW-0411">Iron-sulfur</keyword>
<keyword evidence="4" id="KW-0479">Metal-binding</keyword>
<comment type="cofactor">
    <cofactor evidence="1">
        <name>[4Fe-4S] cluster</name>
        <dbReference type="ChEBI" id="CHEBI:49883"/>
    </cofactor>
</comment>
<keyword evidence="2" id="KW-0963">Cytoplasm</keyword>
<protein>
    <submittedName>
        <fullName evidence="9">Hopanoid C-3 methylase</fullName>
        <ecNumber evidence="9">2.1.1.-</ecNumber>
    </submittedName>
</protein>
<dbReference type="KEGG" id="hyf:DTO96_100317"/>
<dbReference type="InterPro" id="IPR006638">
    <property type="entry name" value="Elp3/MiaA/NifB-like_rSAM"/>
</dbReference>
<feature type="domain" description="Radical SAM core" evidence="8">
    <location>
        <begin position="196"/>
        <end position="437"/>
    </location>
</feature>
<dbReference type="GO" id="GO:0031419">
    <property type="term" value="F:cobalamin binding"/>
    <property type="evidence" value="ECO:0007669"/>
    <property type="project" value="InterPro"/>
</dbReference>
<reference evidence="10" key="1">
    <citation type="submission" date="2018-07" db="EMBL/GenBank/DDBJ databases">
        <authorList>
            <person name="Kim H."/>
        </authorList>
    </citation>
    <scope>NUCLEOTIDE SEQUENCE [LARGE SCALE GENOMIC DNA]</scope>
    <source>
        <strain evidence="10">F02</strain>
    </source>
</reference>
<evidence type="ECO:0000256" key="3">
    <source>
        <dbReference type="ARBA" id="ARBA00022691"/>
    </source>
</evidence>
<dbReference type="Gene3D" id="3.80.30.20">
    <property type="entry name" value="tm_1862 like domain"/>
    <property type="match status" value="1"/>
</dbReference>
<dbReference type="GO" id="GO:0046872">
    <property type="term" value="F:metal ion binding"/>
    <property type="evidence" value="ECO:0007669"/>
    <property type="project" value="UniProtKB-KW"/>
</dbReference>
<dbReference type="SFLD" id="SFLDG01082">
    <property type="entry name" value="B12-binding_domain_containing"/>
    <property type="match status" value="1"/>
</dbReference>
<evidence type="ECO:0000259" key="7">
    <source>
        <dbReference type="PROSITE" id="PS51332"/>
    </source>
</evidence>
<dbReference type="EC" id="2.1.1.-" evidence="9"/>
<evidence type="ECO:0000313" key="10">
    <source>
        <dbReference type="Proteomes" id="UP000252182"/>
    </source>
</evidence>
<keyword evidence="5" id="KW-0408">Iron</keyword>
<dbReference type="Proteomes" id="UP000252182">
    <property type="component" value="Chromosome"/>
</dbReference>
<evidence type="ECO:0000256" key="1">
    <source>
        <dbReference type="ARBA" id="ARBA00001966"/>
    </source>
</evidence>
<dbReference type="SMART" id="SM00729">
    <property type="entry name" value="Elp3"/>
    <property type="match status" value="1"/>
</dbReference>